<name>A0A9P5XHL8_9AGAR</name>
<dbReference type="Pfam" id="PF02752">
    <property type="entry name" value="Arrestin_C"/>
    <property type="match status" value="1"/>
</dbReference>
<accession>A0A9P5XHL8</accession>
<feature type="compositionally biased region" description="Polar residues" evidence="1">
    <location>
        <begin position="289"/>
        <end position="305"/>
    </location>
</feature>
<gene>
    <name evidence="3" type="ORF">P691DRAFT_699236</name>
</gene>
<dbReference type="SMART" id="SM01017">
    <property type="entry name" value="Arrestin_C"/>
    <property type="match status" value="1"/>
</dbReference>
<dbReference type="Gene3D" id="2.60.40.640">
    <property type="match status" value="2"/>
</dbReference>
<evidence type="ECO:0000313" key="4">
    <source>
        <dbReference type="Proteomes" id="UP000807342"/>
    </source>
</evidence>
<dbReference type="GO" id="GO:0070086">
    <property type="term" value="P:ubiquitin-dependent endocytosis"/>
    <property type="evidence" value="ECO:0007669"/>
    <property type="project" value="TreeGrafter"/>
</dbReference>
<dbReference type="InterPro" id="IPR014752">
    <property type="entry name" value="Arrestin-like_C"/>
</dbReference>
<dbReference type="PANTHER" id="PTHR11188">
    <property type="entry name" value="ARRESTIN DOMAIN CONTAINING PROTEIN"/>
    <property type="match status" value="1"/>
</dbReference>
<protein>
    <recommendedName>
        <fullName evidence="2">Arrestin C-terminal-like domain-containing protein</fullName>
    </recommendedName>
</protein>
<dbReference type="GO" id="GO:0031625">
    <property type="term" value="F:ubiquitin protein ligase binding"/>
    <property type="evidence" value="ECO:0007669"/>
    <property type="project" value="TreeGrafter"/>
</dbReference>
<feature type="region of interest" description="Disordered" evidence="1">
    <location>
        <begin position="798"/>
        <end position="823"/>
    </location>
</feature>
<dbReference type="AlphaFoldDB" id="A0A9P5XHL8"/>
<keyword evidence="4" id="KW-1185">Reference proteome</keyword>
<dbReference type="Proteomes" id="UP000807342">
    <property type="component" value="Unassembled WGS sequence"/>
</dbReference>
<reference evidence="3" key="1">
    <citation type="submission" date="2020-11" db="EMBL/GenBank/DDBJ databases">
        <authorList>
            <consortium name="DOE Joint Genome Institute"/>
            <person name="Ahrendt S."/>
            <person name="Riley R."/>
            <person name="Andreopoulos W."/>
            <person name="Labutti K."/>
            <person name="Pangilinan J."/>
            <person name="Ruiz-Duenas F.J."/>
            <person name="Barrasa J.M."/>
            <person name="Sanchez-Garcia M."/>
            <person name="Camarero S."/>
            <person name="Miyauchi S."/>
            <person name="Serrano A."/>
            <person name="Linde D."/>
            <person name="Babiker R."/>
            <person name="Drula E."/>
            <person name="Ayuso-Fernandez I."/>
            <person name="Pacheco R."/>
            <person name="Padilla G."/>
            <person name="Ferreira P."/>
            <person name="Barriuso J."/>
            <person name="Kellner H."/>
            <person name="Castanera R."/>
            <person name="Alfaro M."/>
            <person name="Ramirez L."/>
            <person name="Pisabarro A.G."/>
            <person name="Kuo A."/>
            <person name="Tritt A."/>
            <person name="Lipzen A."/>
            <person name="He G."/>
            <person name="Yan M."/>
            <person name="Ng V."/>
            <person name="Cullen D."/>
            <person name="Martin F."/>
            <person name="Rosso M.-N."/>
            <person name="Henrissat B."/>
            <person name="Hibbett D."/>
            <person name="Martinez A.T."/>
            <person name="Grigoriev I.V."/>
        </authorList>
    </citation>
    <scope>NUCLEOTIDE SEQUENCE</scope>
    <source>
        <strain evidence="3">MF-IS2</strain>
    </source>
</reference>
<feature type="region of interest" description="Disordered" evidence="1">
    <location>
        <begin position="287"/>
        <end position="314"/>
    </location>
</feature>
<dbReference type="Pfam" id="PF00339">
    <property type="entry name" value="Arrestin_N"/>
    <property type="match status" value="1"/>
</dbReference>
<evidence type="ECO:0000259" key="2">
    <source>
        <dbReference type="SMART" id="SM01017"/>
    </source>
</evidence>
<dbReference type="GO" id="GO:0030674">
    <property type="term" value="F:protein-macromolecule adaptor activity"/>
    <property type="evidence" value="ECO:0007669"/>
    <property type="project" value="TreeGrafter"/>
</dbReference>
<feature type="domain" description="Arrestin C-terminal-like" evidence="2">
    <location>
        <begin position="494"/>
        <end position="686"/>
    </location>
</feature>
<feature type="region of interest" description="Disordered" evidence="1">
    <location>
        <begin position="182"/>
        <end position="226"/>
    </location>
</feature>
<dbReference type="InterPro" id="IPR050357">
    <property type="entry name" value="Arrestin_domain-protein"/>
</dbReference>
<sequence length="823" mass="92405">MPHSSDKDLIPKDKNSVTIRLTESAVFLRSDSSTHHRIHTEEQPSVLRGLLILNLAKPTKISRIDVELMGKTEMAWPEGIGARRAEFSEEHCFFRASTSYFEAGKAHSRRTASIGPGVAYTPEYGSSHEDWEELHSNIIRRRHHERNSTSSEGPSLHLRNASVDNGYYQSHHISHYEEQMHRVPPYSPHPTSPYSRSPSVSSPGPGSGHSPIPSPSHLDPGISSAQDLEDFGSRRSISTSHYLLNPPISASTSQSPSIQYSHSPRLDYPVSRQPSIGDILEHEPDRAGYSQNARQNPYTPRQISSYPEDRDRGRRNGRFTFAAVSNAFMDVVRSGSPIITRSRERSRDDVGSVARGRTMGKKLVEDITAPQSPLHKDHEVEGSTSRAKQAKDNFLDKVGEILRLDVTEHKENGKLWKEFKKGVYTYPISFQIPGDSPPSIFCDYGAATWSLRAHVHRPGTFSPKYTAEREVVVVSCPTEDDTEEGLNIIIERHWDHQLQYLIAISGRSFYIGGTLPITFTMLPLTKAKVYRIAVYLEERVDYYTKANKIARTDPINCCELICIRNQGKNAAPILPLGSDDPEAYQKSPFFEHLAPKPEDEDEMSEMASSFMGPGPWAFHLDVKLPRSCTRLKPTNKNKRAGMVVHHLLKIVMRMERGDNDYMNKDGGKKLFDIVVQTPVHILSNGVRQCRCDPEWISLPRYSESVNPVERVVQNCPCHVQMFPRTPPEILAPGMFRPHPTLATLGGLERTSSRNSTDSSASHAEDHSINPALMPSLHRPIPNRLFIANTLFERLVSGQESEIGEMPPAYEPTSPRSESRVDAN</sequence>
<feature type="compositionally biased region" description="Polar residues" evidence="1">
    <location>
        <begin position="247"/>
        <end position="262"/>
    </location>
</feature>
<dbReference type="OrthoDB" id="2238745at2759"/>
<feature type="compositionally biased region" description="Low complexity" evidence="1">
    <location>
        <begin position="752"/>
        <end position="761"/>
    </location>
</feature>
<dbReference type="EMBL" id="MU151084">
    <property type="protein sequence ID" value="KAF9451533.1"/>
    <property type="molecule type" value="Genomic_DNA"/>
</dbReference>
<dbReference type="GO" id="GO:0005829">
    <property type="term" value="C:cytosol"/>
    <property type="evidence" value="ECO:0007669"/>
    <property type="project" value="TreeGrafter"/>
</dbReference>
<dbReference type="InterPro" id="IPR011022">
    <property type="entry name" value="Arrestin_C-like"/>
</dbReference>
<dbReference type="PANTHER" id="PTHR11188:SF17">
    <property type="entry name" value="FI21816P1"/>
    <property type="match status" value="1"/>
</dbReference>
<organism evidence="3 4">
    <name type="scientific">Macrolepiota fuliginosa MF-IS2</name>
    <dbReference type="NCBI Taxonomy" id="1400762"/>
    <lineage>
        <taxon>Eukaryota</taxon>
        <taxon>Fungi</taxon>
        <taxon>Dikarya</taxon>
        <taxon>Basidiomycota</taxon>
        <taxon>Agaricomycotina</taxon>
        <taxon>Agaricomycetes</taxon>
        <taxon>Agaricomycetidae</taxon>
        <taxon>Agaricales</taxon>
        <taxon>Agaricineae</taxon>
        <taxon>Agaricaceae</taxon>
        <taxon>Macrolepiota</taxon>
    </lineage>
</organism>
<dbReference type="GO" id="GO:0005886">
    <property type="term" value="C:plasma membrane"/>
    <property type="evidence" value="ECO:0007669"/>
    <property type="project" value="TreeGrafter"/>
</dbReference>
<evidence type="ECO:0000256" key="1">
    <source>
        <dbReference type="SAM" id="MobiDB-lite"/>
    </source>
</evidence>
<comment type="caution">
    <text evidence="3">The sequence shown here is derived from an EMBL/GenBank/DDBJ whole genome shotgun (WGS) entry which is preliminary data.</text>
</comment>
<feature type="compositionally biased region" description="Low complexity" evidence="1">
    <location>
        <begin position="192"/>
        <end position="211"/>
    </location>
</feature>
<feature type="region of interest" description="Disordered" evidence="1">
    <location>
        <begin position="247"/>
        <end position="272"/>
    </location>
</feature>
<proteinExistence type="predicted"/>
<dbReference type="InterPro" id="IPR011021">
    <property type="entry name" value="Arrestin-like_N"/>
</dbReference>
<evidence type="ECO:0000313" key="3">
    <source>
        <dbReference type="EMBL" id="KAF9451533.1"/>
    </source>
</evidence>
<feature type="region of interest" description="Disordered" evidence="1">
    <location>
        <begin position="740"/>
        <end position="774"/>
    </location>
</feature>